<comment type="caution">
    <text evidence="2">The sequence shown here is derived from an EMBL/GenBank/DDBJ whole genome shotgun (WGS) entry which is preliminary data.</text>
</comment>
<protein>
    <submittedName>
        <fullName evidence="2">Uncharacterized protein</fullName>
    </submittedName>
</protein>
<name>A0A835B1J9_9POAL</name>
<sequence>MMYSTDAHPMMPGRRDSSVPRTDCTDRPCRSASSTAPARFAAMARQL</sequence>
<feature type="compositionally biased region" description="Basic and acidic residues" evidence="1">
    <location>
        <begin position="13"/>
        <end position="29"/>
    </location>
</feature>
<gene>
    <name evidence="2" type="ORF">HU200_051161</name>
</gene>
<reference evidence="2" key="1">
    <citation type="submission" date="2020-07" db="EMBL/GenBank/DDBJ databases">
        <title>Genome sequence and genetic diversity analysis of an under-domesticated orphan crop, white fonio (Digitaria exilis).</title>
        <authorList>
            <person name="Bennetzen J.L."/>
            <person name="Chen S."/>
            <person name="Ma X."/>
            <person name="Wang X."/>
            <person name="Yssel A.E.J."/>
            <person name="Chaluvadi S.R."/>
            <person name="Johnson M."/>
            <person name="Gangashetty P."/>
            <person name="Hamidou F."/>
            <person name="Sanogo M.D."/>
            <person name="Zwaenepoel A."/>
            <person name="Wallace J."/>
            <person name="Van De Peer Y."/>
            <person name="Van Deynze A."/>
        </authorList>
    </citation>
    <scope>NUCLEOTIDE SEQUENCE</scope>
    <source>
        <tissue evidence="2">Leaves</tissue>
    </source>
</reference>
<organism evidence="2 3">
    <name type="scientific">Digitaria exilis</name>
    <dbReference type="NCBI Taxonomy" id="1010633"/>
    <lineage>
        <taxon>Eukaryota</taxon>
        <taxon>Viridiplantae</taxon>
        <taxon>Streptophyta</taxon>
        <taxon>Embryophyta</taxon>
        <taxon>Tracheophyta</taxon>
        <taxon>Spermatophyta</taxon>
        <taxon>Magnoliopsida</taxon>
        <taxon>Liliopsida</taxon>
        <taxon>Poales</taxon>
        <taxon>Poaceae</taxon>
        <taxon>PACMAD clade</taxon>
        <taxon>Panicoideae</taxon>
        <taxon>Panicodae</taxon>
        <taxon>Paniceae</taxon>
        <taxon>Anthephorinae</taxon>
        <taxon>Digitaria</taxon>
    </lineage>
</organism>
<feature type="region of interest" description="Disordered" evidence="1">
    <location>
        <begin position="1"/>
        <end position="36"/>
    </location>
</feature>
<evidence type="ECO:0000313" key="2">
    <source>
        <dbReference type="EMBL" id="KAF8669976.1"/>
    </source>
</evidence>
<evidence type="ECO:0000256" key="1">
    <source>
        <dbReference type="SAM" id="MobiDB-lite"/>
    </source>
</evidence>
<accession>A0A835B1J9</accession>
<proteinExistence type="predicted"/>
<keyword evidence="3" id="KW-1185">Reference proteome</keyword>
<dbReference type="EMBL" id="JACEFO010002268">
    <property type="protein sequence ID" value="KAF8669976.1"/>
    <property type="molecule type" value="Genomic_DNA"/>
</dbReference>
<dbReference type="Proteomes" id="UP000636709">
    <property type="component" value="Unassembled WGS sequence"/>
</dbReference>
<dbReference type="AlphaFoldDB" id="A0A835B1J9"/>
<evidence type="ECO:0000313" key="3">
    <source>
        <dbReference type="Proteomes" id="UP000636709"/>
    </source>
</evidence>